<evidence type="ECO:0000256" key="5">
    <source>
        <dbReference type="ARBA" id="ARBA00022618"/>
    </source>
</evidence>
<evidence type="ECO:0000256" key="1">
    <source>
        <dbReference type="ARBA" id="ARBA00004651"/>
    </source>
</evidence>
<keyword evidence="4 10" id="KW-1003">Cell membrane</keyword>
<comment type="subcellular location">
    <subcellularLocation>
        <location evidence="1">Cell membrane</location>
        <topology evidence="1">Multi-pass membrane protein</topology>
    </subcellularLocation>
</comment>
<proteinExistence type="inferred from homology"/>
<evidence type="ECO:0000256" key="8">
    <source>
        <dbReference type="ARBA" id="ARBA00023136"/>
    </source>
</evidence>
<evidence type="ECO:0000256" key="11">
    <source>
        <dbReference type="SAM" id="Phobius"/>
    </source>
</evidence>
<dbReference type="Pfam" id="PF02687">
    <property type="entry name" value="FtsX"/>
    <property type="match status" value="1"/>
</dbReference>
<dbReference type="STRING" id="1802424.A2480_00800"/>
<dbReference type="PIRSF" id="PIRSF003097">
    <property type="entry name" value="FtsX"/>
    <property type="match status" value="1"/>
</dbReference>
<dbReference type="Proteomes" id="UP000176988">
    <property type="component" value="Unassembled WGS sequence"/>
</dbReference>
<feature type="transmembrane region" description="Helical" evidence="11">
    <location>
        <begin position="178"/>
        <end position="199"/>
    </location>
</feature>
<dbReference type="GO" id="GO:0051301">
    <property type="term" value="P:cell division"/>
    <property type="evidence" value="ECO:0007669"/>
    <property type="project" value="UniProtKB-KW"/>
</dbReference>
<organism evidence="14 15">
    <name type="scientific">Candidatus Uhrbacteria bacterium RIFOXYC2_FULL_47_19</name>
    <dbReference type="NCBI Taxonomy" id="1802424"/>
    <lineage>
        <taxon>Bacteria</taxon>
        <taxon>Candidatus Uhriibacteriota</taxon>
    </lineage>
</organism>
<protein>
    <recommendedName>
        <fullName evidence="3 10">Cell division protein FtsX</fullName>
    </recommendedName>
</protein>
<feature type="transmembrane region" description="Helical" evidence="11">
    <location>
        <begin position="231"/>
        <end position="257"/>
    </location>
</feature>
<keyword evidence="5 10" id="KW-0132">Cell division</keyword>
<dbReference type="GO" id="GO:0005886">
    <property type="term" value="C:plasma membrane"/>
    <property type="evidence" value="ECO:0007669"/>
    <property type="project" value="UniProtKB-SubCell"/>
</dbReference>
<gene>
    <name evidence="14" type="ORF">A2480_00800</name>
</gene>
<sequence length="305" mass="34019">MKLSFLMRVMKFGVQDFFRNFWLSAATVSVLTLTVISINALVLMNVLGKIAVTTVESKIDASVHFRQDVDESRVKTVRVALLGLPEVKEVEYVSPEESLQQFKIDNGEESELVKSLEEIEGNPFGATLIVRAHDTSGYSTIMQTLNQPLFASLIEEKDFSDYEAMVSRLNAITGKLEIFLLAVTCAFGVIALLIVMNAVRVSVYTHREEISIMRLVGASNWFIRGPFYVEALIWTLVSVGLTVLLLYPALIIIQPFLQRFFGSNSVDLVSFYTVNLLSLVGLQVIGVAFMTLVTTKLATARYLRV</sequence>
<evidence type="ECO:0000256" key="6">
    <source>
        <dbReference type="ARBA" id="ARBA00022692"/>
    </source>
</evidence>
<dbReference type="EMBL" id="MGFG01000003">
    <property type="protein sequence ID" value="OGM01590.1"/>
    <property type="molecule type" value="Genomic_DNA"/>
</dbReference>
<name>A0A1F7WFM7_9BACT</name>
<dbReference type="Gene3D" id="3.30.70.3040">
    <property type="match status" value="1"/>
</dbReference>
<evidence type="ECO:0000256" key="2">
    <source>
        <dbReference type="ARBA" id="ARBA00007379"/>
    </source>
</evidence>
<evidence type="ECO:0000259" key="13">
    <source>
        <dbReference type="Pfam" id="PF18075"/>
    </source>
</evidence>
<dbReference type="AlphaFoldDB" id="A0A1F7WFM7"/>
<dbReference type="Pfam" id="PF18075">
    <property type="entry name" value="FtsX_ECD"/>
    <property type="match status" value="1"/>
</dbReference>
<feature type="transmembrane region" description="Helical" evidence="11">
    <location>
        <begin position="21"/>
        <end position="44"/>
    </location>
</feature>
<evidence type="ECO:0000313" key="15">
    <source>
        <dbReference type="Proteomes" id="UP000176988"/>
    </source>
</evidence>
<feature type="transmembrane region" description="Helical" evidence="11">
    <location>
        <begin position="269"/>
        <end position="294"/>
    </location>
</feature>
<evidence type="ECO:0000256" key="3">
    <source>
        <dbReference type="ARBA" id="ARBA00021907"/>
    </source>
</evidence>
<feature type="domain" description="ABC3 transporter permease C-terminal" evidence="12">
    <location>
        <begin position="185"/>
        <end position="287"/>
    </location>
</feature>
<keyword evidence="8 10" id="KW-0472">Membrane</keyword>
<comment type="caution">
    <text evidence="14">The sequence shown here is derived from an EMBL/GenBank/DDBJ whole genome shotgun (WGS) entry which is preliminary data.</text>
</comment>
<evidence type="ECO:0000259" key="12">
    <source>
        <dbReference type="Pfam" id="PF02687"/>
    </source>
</evidence>
<dbReference type="InterPro" id="IPR003838">
    <property type="entry name" value="ABC3_permease_C"/>
</dbReference>
<evidence type="ECO:0000256" key="7">
    <source>
        <dbReference type="ARBA" id="ARBA00022989"/>
    </source>
</evidence>
<evidence type="ECO:0000256" key="4">
    <source>
        <dbReference type="ARBA" id="ARBA00022475"/>
    </source>
</evidence>
<keyword evidence="9 10" id="KW-0131">Cell cycle</keyword>
<keyword evidence="6 11" id="KW-0812">Transmembrane</keyword>
<accession>A0A1F7WFM7</accession>
<dbReference type="PANTHER" id="PTHR47755:SF1">
    <property type="entry name" value="CELL DIVISION PROTEIN FTSX"/>
    <property type="match status" value="1"/>
</dbReference>
<evidence type="ECO:0000313" key="14">
    <source>
        <dbReference type="EMBL" id="OGM01590.1"/>
    </source>
</evidence>
<feature type="domain" description="FtsX extracellular" evidence="13">
    <location>
        <begin position="62"/>
        <end position="146"/>
    </location>
</feature>
<reference evidence="14 15" key="1">
    <citation type="journal article" date="2016" name="Nat. Commun.">
        <title>Thousands of microbial genomes shed light on interconnected biogeochemical processes in an aquifer system.</title>
        <authorList>
            <person name="Anantharaman K."/>
            <person name="Brown C.T."/>
            <person name="Hug L.A."/>
            <person name="Sharon I."/>
            <person name="Castelle C.J."/>
            <person name="Probst A.J."/>
            <person name="Thomas B.C."/>
            <person name="Singh A."/>
            <person name="Wilkins M.J."/>
            <person name="Karaoz U."/>
            <person name="Brodie E.L."/>
            <person name="Williams K.H."/>
            <person name="Hubbard S.S."/>
            <person name="Banfield J.F."/>
        </authorList>
    </citation>
    <scope>NUCLEOTIDE SEQUENCE [LARGE SCALE GENOMIC DNA]</scope>
</reference>
<evidence type="ECO:0000256" key="9">
    <source>
        <dbReference type="ARBA" id="ARBA00023306"/>
    </source>
</evidence>
<dbReference type="InterPro" id="IPR040690">
    <property type="entry name" value="FtsX_ECD"/>
</dbReference>
<dbReference type="PANTHER" id="PTHR47755">
    <property type="entry name" value="CELL DIVISION PROTEIN FTSX"/>
    <property type="match status" value="1"/>
</dbReference>
<keyword evidence="7 11" id="KW-1133">Transmembrane helix</keyword>
<comment type="similarity">
    <text evidence="2 10">Belongs to the ABC-4 integral membrane protein family. FtsX subfamily.</text>
</comment>
<evidence type="ECO:0000256" key="10">
    <source>
        <dbReference type="PIRNR" id="PIRNR003097"/>
    </source>
</evidence>
<dbReference type="InterPro" id="IPR004513">
    <property type="entry name" value="FtsX"/>
</dbReference>